<feature type="non-terminal residue" evidence="1">
    <location>
        <position position="1"/>
    </location>
</feature>
<name>A0ABW3CDY4_9ACTN</name>
<accession>A0ABW3CDY4</accession>
<sequence length="169" mass="18361">AVSARSSVVPASCGGPAALAEHLVHILHTGMDGKYGCDGEETRFFAAPYRWCIVVEALQAEHKSDPDAGRHPRSDEWAVQYGRDIPGDTIAEQFRHVSAWWERGQRDDLARVAALWGTSVPCAVETAVGVGRDHDDWKERLNEAVVPLRNLGGFLESYVVVAAPAEADG</sequence>
<proteinExistence type="predicted"/>
<organism evidence="1 2">
    <name type="scientific">Actinomadura adrarensis</name>
    <dbReference type="NCBI Taxonomy" id="1819600"/>
    <lineage>
        <taxon>Bacteria</taxon>
        <taxon>Bacillati</taxon>
        <taxon>Actinomycetota</taxon>
        <taxon>Actinomycetes</taxon>
        <taxon>Streptosporangiales</taxon>
        <taxon>Thermomonosporaceae</taxon>
        <taxon>Actinomadura</taxon>
    </lineage>
</organism>
<protein>
    <submittedName>
        <fullName evidence="1">Uncharacterized protein</fullName>
    </submittedName>
</protein>
<evidence type="ECO:0000313" key="2">
    <source>
        <dbReference type="Proteomes" id="UP001597083"/>
    </source>
</evidence>
<gene>
    <name evidence="1" type="ORF">ACFQ07_07940</name>
</gene>
<evidence type="ECO:0000313" key="1">
    <source>
        <dbReference type="EMBL" id="MFD0852147.1"/>
    </source>
</evidence>
<reference evidence="2" key="1">
    <citation type="journal article" date="2019" name="Int. J. Syst. Evol. Microbiol.">
        <title>The Global Catalogue of Microorganisms (GCM) 10K type strain sequencing project: providing services to taxonomists for standard genome sequencing and annotation.</title>
        <authorList>
            <consortium name="The Broad Institute Genomics Platform"/>
            <consortium name="The Broad Institute Genome Sequencing Center for Infectious Disease"/>
            <person name="Wu L."/>
            <person name="Ma J."/>
        </authorList>
    </citation>
    <scope>NUCLEOTIDE SEQUENCE [LARGE SCALE GENOMIC DNA]</scope>
    <source>
        <strain evidence="2">JCM 31696</strain>
    </source>
</reference>
<dbReference type="EMBL" id="JBHTIR010001102">
    <property type="protein sequence ID" value="MFD0852147.1"/>
    <property type="molecule type" value="Genomic_DNA"/>
</dbReference>
<comment type="caution">
    <text evidence="1">The sequence shown here is derived from an EMBL/GenBank/DDBJ whole genome shotgun (WGS) entry which is preliminary data.</text>
</comment>
<keyword evidence="2" id="KW-1185">Reference proteome</keyword>
<dbReference type="Proteomes" id="UP001597083">
    <property type="component" value="Unassembled WGS sequence"/>
</dbReference>